<dbReference type="GeneID" id="34611482"/>
<organism evidence="1 2">
    <name type="scientific">Penicilliopsis zonata CBS 506.65</name>
    <dbReference type="NCBI Taxonomy" id="1073090"/>
    <lineage>
        <taxon>Eukaryota</taxon>
        <taxon>Fungi</taxon>
        <taxon>Dikarya</taxon>
        <taxon>Ascomycota</taxon>
        <taxon>Pezizomycotina</taxon>
        <taxon>Eurotiomycetes</taxon>
        <taxon>Eurotiomycetidae</taxon>
        <taxon>Eurotiales</taxon>
        <taxon>Aspergillaceae</taxon>
        <taxon>Penicilliopsis</taxon>
    </lineage>
</organism>
<dbReference type="EMBL" id="KV878347">
    <property type="protein sequence ID" value="OJJ44577.1"/>
    <property type="molecule type" value="Genomic_DNA"/>
</dbReference>
<accession>A0A1L9SBW2</accession>
<evidence type="ECO:0000313" key="1">
    <source>
        <dbReference type="EMBL" id="OJJ44577.1"/>
    </source>
</evidence>
<dbReference type="VEuPathDB" id="FungiDB:ASPZODRAFT_144543"/>
<dbReference type="RefSeq" id="XP_022579087.1">
    <property type="nucleotide sequence ID" value="XM_022725017.1"/>
</dbReference>
<proteinExistence type="predicted"/>
<protein>
    <submittedName>
        <fullName evidence="1">Uncharacterized protein</fullName>
    </submittedName>
</protein>
<name>A0A1L9SBW2_9EURO</name>
<keyword evidence="2" id="KW-1185">Reference proteome</keyword>
<dbReference type="OrthoDB" id="5279661at2759"/>
<sequence length="117" mass="13625">MSHQSGGYFYYRYAYDCPWTDADGQTGIDYTFSSSVYSSAQKNTHEAQSKWFTNTAMPAVQEHIERNFYLKADRNKKGRVYERFNWQYVRKEVFKWCAKLPVHTDGPCKGSPSGQPV</sequence>
<evidence type="ECO:0000313" key="2">
    <source>
        <dbReference type="Proteomes" id="UP000184188"/>
    </source>
</evidence>
<gene>
    <name evidence="1" type="ORF">ASPZODRAFT_144543</name>
</gene>
<reference evidence="2" key="1">
    <citation type="journal article" date="2017" name="Genome Biol.">
        <title>Comparative genomics reveals high biological diversity and specific adaptations in the industrially and medically important fungal genus Aspergillus.</title>
        <authorList>
            <person name="de Vries R.P."/>
            <person name="Riley R."/>
            <person name="Wiebenga A."/>
            <person name="Aguilar-Osorio G."/>
            <person name="Amillis S."/>
            <person name="Uchima C.A."/>
            <person name="Anderluh G."/>
            <person name="Asadollahi M."/>
            <person name="Askin M."/>
            <person name="Barry K."/>
            <person name="Battaglia E."/>
            <person name="Bayram O."/>
            <person name="Benocci T."/>
            <person name="Braus-Stromeyer S.A."/>
            <person name="Caldana C."/>
            <person name="Canovas D."/>
            <person name="Cerqueira G.C."/>
            <person name="Chen F."/>
            <person name="Chen W."/>
            <person name="Choi C."/>
            <person name="Clum A."/>
            <person name="Dos Santos R.A."/>
            <person name="Damasio A.R."/>
            <person name="Diallinas G."/>
            <person name="Emri T."/>
            <person name="Fekete E."/>
            <person name="Flipphi M."/>
            <person name="Freyberg S."/>
            <person name="Gallo A."/>
            <person name="Gournas C."/>
            <person name="Habgood R."/>
            <person name="Hainaut M."/>
            <person name="Harispe M.L."/>
            <person name="Henrissat B."/>
            <person name="Hilden K.S."/>
            <person name="Hope R."/>
            <person name="Hossain A."/>
            <person name="Karabika E."/>
            <person name="Karaffa L."/>
            <person name="Karanyi Z."/>
            <person name="Krasevec N."/>
            <person name="Kuo A."/>
            <person name="Kusch H."/>
            <person name="LaButti K."/>
            <person name="Lagendijk E.L."/>
            <person name="Lapidus A."/>
            <person name="Levasseur A."/>
            <person name="Lindquist E."/>
            <person name="Lipzen A."/>
            <person name="Logrieco A.F."/>
            <person name="MacCabe A."/>
            <person name="Maekelae M.R."/>
            <person name="Malavazi I."/>
            <person name="Melin P."/>
            <person name="Meyer V."/>
            <person name="Mielnichuk N."/>
            <person name="Miskei M."/>
            <person name="Molnar A.P."/>
            <person name="Mule G."/>
            <person name="Ngan C.Y."/>
            <person name="Orejas M."/>
            <person name="Orosz E."/>
            <person name="Ouedraogo J.P."/>
            <person name="Overkamp K.M."/>
            <person name="Park H.-S."/>
            <person name="Perrone G."/>
            <person name="Piumi F."/>
            <person name="Punt P.J."/>
            <person name="Ram A.F."/>
            <person name="Ramon A."/>
            <person name="Rauscher S."/>
            <person name="Record E."/>
            <person name="Riano-Pachon D.M."/>
            <person name="Robert V."/>
            <person name="Roehrig J."/>
            <person name="Ruller R."/>
            <person name="Salamov A."/>
            <person name="Salih N.S."/>
            <person name="Samson R.A."/>
            <person name="Sandor E."/>
            <person name="Sanguinetti M."/>
            <person name="Schuetze T."/>
            <person name="Sepcic K."/>
            <person name="Shelest E."/>
            <person name="Sherlock G."/>
            <person name="Sophianopoulou V."/>
            <person name="Squina F.M."/>
            <person name="Sun H."/>
            <person name="Susca A."/>
            <person name="Todd R.B."/>
            <person name="Tsang A."/>
            <person name="Unkles S.E."/>
            <person name="van de Wiele N."/>
            <person name="van Rossen-Uffink D."/>
            <person name="Oliveira J.V."/>
            <person name="Vesth T.C."/>
            <person name="Visser J."/>
            <person name="Yu J.-H."/>
            <person name="Zhou M."/>
            <person name="Andersen M.R."/>
            <person name="Archer D.B."/>
            <person name="Baker S.E."/>
            <person name="Benoit I."/>
            <person name="Brakhage A.A."/>
            <person name="Braus G.H."/>
            <person name="Fischer R."/>
            <person name="Frisvad J.C."/>
            <person name="Goldman G.H."/>
            <person name="Houbraken J."/>
            <person name="Oakley B."/>
            <person name="Pocsi I."/>
            <person name="Scazzocchio C."/>
            <person name="Seiboth B."/>
            <person name="vanKuyk P.A."/>
            <person name="Wortman J."/>
            <person name="Dyer P.S."/>
            <person name="Grigoriev I.V."/>
        </authorList>
    </citation>
    <scope>NUCLEOTIDE SEQUENCE [LARGE SCALE GENOMIC DNA]</scope>
    <source>
        <strain evidence="2">CBS 506.65</strain>
    </source>
</reference>
<dbReference type="Proteomes" id="UP000184188">
    <property type="component" value="Unassembled WGS sequence"/>
</dbReference>
<dbReference type="AlphaFoldDB" id="A0A1L9SBW2"/>